<dbReference type="Pfam" id="PF00908">
    <property type="entry name" value="dTDP_sugar_isom"/>
    <property type="match status" value="1"/>
</dbReference>
<dbReference type="PANTHER" id="PTHR21047:SF2">
    <property type="entry name" value="THYMIDINE DIPHOSPHO-4-KETO-RHAMNOSE 3,5-EPIMERASE"/>
    <property type="match status" value="1"/>
</dbReference>
<dbReference type="InterPro" id="IPR000888">
    <property type="entry name" value="RmlC-like"/>
</dbReference>
<comment type="function">
    <text evidence="2 5">Catalyzes the epimerization of the C3' and C5'positions of dTDP-6-deoxy-D-xylo-4-hexulose, forming dTDP-6-deoxy-L-lyxo-4-hexulose.</text>
</comment>
<protein>
    <recommendedName>
        <fullName evidence="4 5">dTDP-4-dehydrorhamnose 3,5-epimerase</fullName>
        <ecNumber evidence="3 5">5.1.3.13</ecNumber>
    </recommendedName>
    <alternativeName>
        <fullName evidence="5">Thymidine diphospho-4-keto-rhamnose 3,5-epimerase</fullName>
    </alternativeName>
</protein>
<name>A0ABS9S014_9GAMM</name>
<dbReference type="EMBL" id="JAKVPY010000042">
    <property type="protein sequence ID" value="MCH4565449.1"/>
    <property type="molecule type" value="Genomic_DNA"/>
</dbReference>
<proteinExistence type="inferred from homology"/>
<comment type="subunit">
    <text evidence="5">Homodimer.</text>
</comment>
<comment type="pathway">
    <text evidence="5">Carbohydrate biosynthesis; dTDP-L-rhamnose biosynthesis.</text>
</comment>
<reference evidence="6 7" key="1">
    <citation type="submission" date="2022-02" db="EMBL/GenBank/DDBJ databases">
        <title>Halomonas fukangensis sp. nov., a halophilic bacterium isolated from a bulk soil of Kalidium foliatum at Fukang.</title>
        <authorList>
            <person name="Huang Y."/>
        </authorList>
    </citation>
    <scope>NUCLEOTIDE SEQUENCE [LARGE SCALE GENOMIC DNA]</scope>
    <source>
        <strain evidence="6 7">EGI 63088</strain>
    </source>
</reference>
<dbReference type="Proteomes" id="UP001202117">
    <property type="component" value="Unassembled WGS sequence"/>
</dbReference>
<gene>
    <name evidence="6" type="primary">rfbC</name>
    <name evidence="6" type="ORF">MKP05_20330</name>
</gene>
<dbReference type="Gene3D" id="2.60.120.10">
    <property type="entry name" value="Jelly Rolls"/>
    <property type="match status" value="1"/>
</dbReference>
<dbReference type="RefSeq" id="WP_240569991.1">
    <property type="nucleotide sequence ID" value="NZ_JAKVPY010000042.1"/>
</dbReference>
<dbReference type="EC" id="5.1.3.13" evidence="3 5"/>
<comment type="caution">
    <text evidence="6">The sequence shown here is derived from an EMBL/GenBank/DDBJ whole genome shotgun (WGS) entry which is preliminary data.</text>
</comment>
<dbReference type="SUPFAM" id="SSF51182">
    <property type="entry name" value="RmlC-like cupins"/>
    <property type="match status" value="1"/>
</dbReference>
<evidence type="ECO:0000256" key="3">
    <source>
        <dbReference type="ARBA" id="ARBA00012098"/>
    </source>
</evidence>
<evidence type="ECO:0000256" key="5">
    <source>
        <dbReference type="RuleBase" id="RU364069"/>
    </source>
</evidence>
<evidence type="ECO:0000313" key="7">
    <source>
        <dbReference type="Proteomes" id="UP001202117"/>
    </source>
</evidence>
<keyword evidence="7" id="KW-1185">Reference proteome</keyword>
<evidence type="ECO:0000313" key="6">
    <source>
        <dbReference type="EMBL" id="MCH4565449.1"/>
    </source>
</evidence>
<keyword evidence="5 6" id="KW-0413">Isomerase</keyword>
<dbReference type="PANTHER" id="PTHR21047">
    <property type="entry name" value="DTDP-6-DEOXY-D-GLUCOSE-3,5 EPIMERASE"/>
    <property type="match status" value="1"/>
</dbReference>
<evidence type="ECO:0000256" key="4">
    <source>
        <dbReference type="ARBA" id="ARBA00019595"/>
    </source>
</evidence>
<evidence type="ECO:0000256" key="1">
    <source>
        <dbReference type="ARBA" id="ARBA00001298"/>
    </source>
</evidence>
<dbReference type="NCBIfam" id="TIGR01221">
    <property type="entry name" value="rmlC"/>
    <property type="match status" value="1"/>
</dbReference>
<dbReference type="GO" id="GO:0008830">
    <property type="term" value="F:dTDP-4-dehydrorhamnose 3,5-epimerase activity"/>
    <property type="evidence" value="ECO:0007669"/>
    <property type="project" value="UniProtKB-EC"/>
</dbReference>
<dbReference type="CDD" id="cd00438">
    <property type="entry name" value="cupin_RmlC"/>
    <property type="match status" value="1"/>
</dbReference>
<accession>A0ABS9S014</accession>
<dbReference type="InterPro" id="IPR014710">
    <property type="entry name" value="RmlC-like_jellyroll"/>
</dbReference>
<comment type="catalytic activity">
    <reaction evidence="1 5">
        <text>dTDP-4-dehydro-6-deoxy-alpha-D-glucose = dTDP-4-dehydro-beta-L-rhamnose</text>
        <dbReference type="Rhea" id="RHEA:16969"/>
        <dbReference type="ChEBI" id="CHEBI:57649"/>
        <dbReference type="ChEBI" id="CHEBI:62830"/>
        <dbReference type="EC" id="5.1.3.13"/>
    </reaction>
</comment>
<comment type="similarity">
    <text evidence="5">Belongs to the dTDP-4-dehydrorhamnose 3,5-epimerase family.</text>
</comment>
<organism evidence="6 7">
    <name type="scientific">Halomonas flagellata</name>
    <dbReference type="NCBI Taxonomy" id="2920385"/>
    <lineage>
        <taxon>Bacteria</taxon>
        <taxon>Pseudomonadati</taxon>
        <taxon>Pseudomonadota</taxon>
        <taxon>Gammaproteobacteria</taxon>
        <taxon>Oceanospirillales</taxon>
        <taxon>Halomonadaceae</taxon>
        <taxon>Halomonas</taxon>
    </lineage>
</organism>
<dbReference type="InterPro" id="IPR011051">
    <property type="entry name" value="RmlC_Cupin_sf"/>
</dbReference>
<sequence length="182" mass="20676">MVFHETRLKDAYLIALEPHGDERGFFARTMCKEEFDKHGIISEFVQQNTSFSARKGTLRGLHYQRKPHAEAKLVRCVSGGISDVIVDIRENSPTYLMHQAFELSEENYCQLYVPPGFAHSFITLCDNVEVSYLVSAAYAPQAEDGLRYDDNELAIKWPAPVTVISEKDMAWPLLSDRVASLF</sequence>
<evidence type="ECO:0000256" key="2">
    <source>
        <dbReference type="ARBA" id="ARBA00001997"/>
    </source>
</evidence>